<accession>A0A2W7G5H3</accession>
<feature type="compositionally biased region" description="Polar residues" evidence="1">
    <location>
        <begin position="123"/>
        <end position="132"/>
    </location>
</feature>
<dbReference type="OrthoDB" id="393809at2"/>
<evidence type="ECO:0000259" key="3">
    <source>
        <dbReference type="SMART" id="SM00460"/>
    </source>
</evidence>
<feature type="chain" id="PRO_5015849969" evidence="2">
    <location>
        <begin position="21"/>
        <end position="806"/>
    </location>
</feature>
<dbReference type="NCBIfam" id="NF045980">
    <property type="entry name" value="MAG6410_fam_LP"/>
    <property type="match status" value="1"/>
</dbReference>
<proteinExistence type="predicted"/>
<dbReference type="SMART" id="SM00460">
    <property type="entry name" value="TGc"/>
    <property type="match status" value="1"/>
</dbReference>
<dbReference type="Gene3D" id="3.10.620.30">
    <property type="match status" value="1"/>
</dbReference>
<evidence type="ECO:0000313" key="4">
    <source>
        <dbReference type="EMBL" id="PZW01517.1"/>
    </source>
</evidence>
<dbReference type="RefSeq" id="WP_111517955.1">
    <property type="nucleotide sequence ID" value="NZ_QKUB01000001.1"/>
</dbReference>
<feature type="signal peptide" evidence="2">
    <location>
        <begin position="1"/>
        <end position="20"/>
    </location>
</feature>
<keyword evidence="2" id="KW-0732">Signal</keyword>
<dbReference type="InterPro" id="IPR052557">
    <property type="entry name" value="CAP/Cytokinesis_protein"/>
</dbReference>
<dbReference type="InterPro" id="IPR002931">
    <property type="entry name" value="Transglutaminase-like"/>
</dbReference>
<dbReference type="InterPro" id="IPR038765">
    <property type="entry name" value="Papain-like_cys_pep_sf"/>
</dbReference>
<dbReference type="PROSITE" id="PS51257">
    <property type="entry name" value="PROKAR_LIPOPROTEIN"/>
    <property type="match status" value="1"/>
</dbReference>
<dbReference type="PANTHER" id="PTHR46333">
    <property type="entry name" value="CYTOKINESIS PROTEIN 3"/>
    <property type="match status" value="1"/>
</dbReference>
<dbReference type="GO" id="GO:0005737">
    <property type="term" value="C:cytoplasm"/>
    <property type="evidence" value="ECO:0007669"/>
    <property type="project" value="TreeGrafter"/>
</dbReference>
<feature type="compositionally biased region" description="Polar residues" evidence="1">
    <location>
        <begin position="64"/>
        <end position="91"/>
    </location>
</feature>
<dbReference type="EMBL" id="QKUB01000001">
    <property type="protein sequence ID" value="PZW01517.1"/>
    <property type="molecule type" value="Genomic_DNA"/>
</dbReference>
<evidence type="ECO:0000256" key="2">
    <source>
        <dbReference type="SAM" id="SignalP"/>
    </source>
</evidence>
<name>A0A2W7G5H3_9BACT</name>
<evidence type="ECO:0000313" key="5">
    <source>
        <dbReference type="Proteomes" id="UP000249646"/>
    </source>
</evidence>
<reference evidence="4 5" key="1">
    <citation type="submission" date="2018-06" db="EMBL/GenBank/DDBJ databases">
        <title>Genomic Encyclopedia of Archaeal and Bacterial Type Strains, Phase II (KMG-II): from individual species to whole genera.</title>
        <authorList>
            <person name="Goeker M."/>
        </authorList>
    </citation>
    <scope>NUCLEOTIDE SEQUENCE [LARGE SCALE GENOMIC DNA]</scope>
    <source>
        <strain evidence="4 5">ATCC 51348</strain>
    </source>
</reference>
<comment type="caution">
    <text evidence="4">The sequence shown here is derived from an EMBL/GenBank/DDBJ whole genome shotgun (WGS) entry which is preliminary data.</text>
</comment>
<evidence type="ECO:0000256" key="1">
    <source>
        <dbReference type="SAM" id="MobiDB-lite"/>
    </source>
</evidence>
<gene>
    <name evidence="4" type="ORF">BCF89_10135</name>
</gene>
<keyword evidence="5" id="KW-1185">Reference proteome</keyword>
<feature type="region of interest" description="Disordered" evidence="1">
    <location>
        <begin position="62"/>
        <end position="132"/>
    </location>
</feature>
<dbReference type="Pfam" id="PF01841">
    <property type="entry name" value="Transglut_core"/>
    <property type="match status" value="1"/>
</dbReference>
<dbReference type="AlphaFoldDB" id="A0A2W7G5H3"/>
<dbReference type="SUPFAM" id="SSF54001">
    <property type="entry name" value="Cysteine proteinases"/>
    <property type="match status" value="1"/>
</dbReference>
<dbReference type="PANTHER" id="PTHR46333:SF2">
    <property type="entry name" value="CYTOKINESIS PROTEIN 3"/>
    <property type="match status" value="1"/>
</dbReference>
<protein>
    <submittedName>
        <fullName evidence="4">Transglutaminase superfamily protein</fullName>
    </submittedName>
</protein>
<feature type="compositionally biased region" description="Polar residues" evidence="1">
    <location>
        <begin position="101"/>
        <end position="113"/>
    </location>
</feature>
<feature type="domain" description="Transglutaminase-like" evidence="3">
    <location>
        <begin position="367"/>
        <end position="430"/>
    </location>
</feature>
<organism evidence="4 5">
    <name type="scientific">Metamycoplasma auris</name>
    <dbReference type="NCBI Taxonomy" id="51363"/>
    <lineage>
        <taxon>Bacteria</taxon>
        <taxon>Bacillati</taxon>
        <taxon>Mycoplasmatota</taxon>
        <taxon>Mycoplasmoidales</taxon>
        <taxon>Metamycoplasmataceae</taxon>
        <taxon>Metamycoplasma</taxon>
    </lineage>
</organism>
<dbReference type="Proteomes" id="UP000249646">
    <property type="component" value="Unassembled WGS sequence"/>
</dbReference>
<sequence>MKKSKRIILSMISLSSFFIAPVILSSCETKNKKIADLLNNENENTSYHLKKNKDEDIKIKETTINKSPIKEQTNTSSNSRKNNEIDSNNIPKTKENETPLKINNHSNTYSSPKTKNELEKPNIVSSEKSTNELNKIEEKIESNSTKIEIKDEETFKIHMSDEEINNFYPIQNVSSLQPTSLSFDQVKDRIINQMYASNYYEHPNFILENKTVSLNKKIEDNEKIQLKLLDTKTKKAIENVRWFQRIRYPHDLILEEDKDSSQALIKLSKNGIIEKKKTPEANKNDVVEVWAEHQGYLYRTMVKIGGEDTIRETYEQQQARNKAKEIVKDWMHLPLLQKIIKAHDWIIENIQYHDTKDIWKDQSAYSALVDLKAICTGYAKAFKMLMDELGIPSSIITGSMDQSLYPNYHTRHAWNLVELDGEWYHVDTTTDHIIYQTNKRKKNNKISHKFFLMHDKDFGKGNSYFNYFEKRMGQRFRNFKHLEDGSFVRNKEEAFAQFERLYGVQDNEQLPKWLDLYGDEKLFEEIKNEFETKGFKPKQAIIVRANDDKTWKMGYRKFRFEFDNEDLKNKSNKEQINFKVEKHAELVLKVIIENKKINDFKLNSSNFIVNKGKINEIKDFESGYLVYLDHFEDFGKNDIKLDIQKFGYKFNSNSNLIQLNVNKHQTPSANLKTIGSNRAILSGVTSGMEYRNNSEEWKEITHDHFEISNLVSGSVSIRYKSNENQLQSDIQKIEMPMADDIDKQIKVYDNKIIGVDSMMEYRLKDTQKWIEIKSNQIDGLKKGTYQFRTKAHNKTLASQIYEILIN</sequence>